<dbReference type="EMBL" id="CP003348">
    <property type="protein sequence ID" value="AFM00286.1"/>
    <property type="molecule type" value="Genomic_DNA"/>
</dbReference>
<protein>
    <submittedName>
        <fullName evidence="2">N-methylhydantoinase B/acetone carboxylase, alpha subunit</fullName>
    </submittedName>
</protein>
<evidence type="ECO:0000259" key="1">
    <source>
        <dbReference type="Pfam" id="PF02538"/>
    </source>
</evidence>
<dbReference type="PANTHER" id="PTHR11365:SF23">
    <property type="entry name" value="HYPOTHETICAL 5-OXOPROLINASE (EUROFUNG)-RELATED"/>
    <property type="match status" value="1"/>
</dbReference>
<gene>
    <name evidence="2" type="ordered locus">Desde_1894</name>
</gene>
<keyword evidence="3" id="KW-1185">Reference proteome</keyword>
<dbReference type="Pfam" id="PF02538">
    <property type="entry name" value="Hydantoinase_B"/>
    <property type="match status" value="1"/>
</dbReference>
<reference evidence="3" key="1">
    <citation type="submission" date="2012-06" db="EMBL/GenBank/DDBJ databases">
        <title>Complete sequence of Desulfitobacterium dehalogenans ATCC 51507.</title>
        <authorList>
            <person name="Lucas S."/>
            <person name="Han J."/>
            <person name="Lapidus A."/>
            <person name="Cheng J.-F."/>
            <person name="Goodwin L."/>
            <person name="Pitluck S."/>
            <person name="Peters L."/>
            <person name="Ovchinnikova G."/>
            <person name="Teshima H."/>
            <person name="Detter J.C."/>
            <person name="Han C."/>
            <person name="Tapia R."/>
            <person name="Land M."/>
            <person name="Hauser L."/>
            <person name="Kyrpides N."/>
            <person name="Ivanova N."/>
            <person name="Pagani I."/>
            <person name="Kruse T."/>
            <person name="de Vos W.M."/>
            <person name="Smidt H."/>
            <person name="Woyke T."/>
        </authorList>
    </citation>
    <scope>NUCLEOTIDE SEQUENCE [LARGE SCALE GENOMIC DNA]</scope>
    <source>
        <strain evidence="3">ATCC 51507 / DSM 9161 / JW/IU-DC1</strain>
    </source>
</reference>
<dbReference type="KEGG" id="ddh:Desde_1894"/>
<dbReference type="GO" id="GO:0006749">
    <property type="term" value="P:glutathione metabolic process"/>
    <property type="evidence" value="ECO:0007669"/>
    <property type="project" value="TreeGrafter"/>
</dbReference>
<dbReference type="GO" id="GO:0005829">
    <property type="term" value="C:cytosol"/>
    <property type="evidence" value="ECO:0007669"/>
    <property type="project" value="TreeGrafter"/>
</dbReference>
<feature type="domain" description="Hydantoinase B/oxoprolinase" evidence="1">
    <location>
        <begin position="5"/>
        <end position="529"/>
    </location>
</feature>
<accession>I4A8K1</accession>
<dbReference type="InterPro" id="IPR003692">
    <property type="entry name" value="Hydantoinase_B"/>
</dbReference>
<sequence>MLIETIEVTLVQSSLHSITEQMAHALLHSARSLNLSEARDFCTGLYGSRGEIIEQTEFIPLLAYTVPTSIKNIVDFFEEDIRPGDIFIHNDPFTGGNQATDVKIAKPIFHEGRLVAWAAINAHQADVGGCIPGGYNPCATEIWQEALRIPPVKLFDGGVKRKDVWRLIFSNIRYSIVEDDILAMIGGCTIGERELVKQIEKWGYERFSQNLQKLYDQTEKMVREEFLRINNGVYYGESMAYDDGIKGEKAMPIKVKITVQDDQMTFDFTGTAEQTAGYVNAPYPVTLSGVLLTLLMCLEYADIPRNEGMLRPVRVIVPEGCLLNPRFPAATGFGNHLVDQIGEAVMQALFPALPQRVTAGWNHMLCVLLSGHDSRKNSPFAHMLINACKGGGGASFGADGYNHIGFIGGGGGIAAQDPEMFELEAPVHFHKFEYAPDSCGSGQWRGGLGVETQVEFLEDVQCSIFGEGLVPQSCAPGILGGHPGRSNTAKIIYPNGEVYYPKAKEFIPLLPNGTRWHQIAGGGGGYGSPLEREKSRVREDILEGYITLDKAKKDYGWE</sequence>
<dbReference type="InterPro" id="IPR045079">
    <property type="entry name" value="Oxoprolinase-like"/>
</dbReference>
<evidence type="ECO:0000313" key="2">
    <source>
        <dbReference type="EMBL" id="AFM00286.1"/>
    </source>
</evidence>
<dbReference type="RefSeq" id="WP_014793774.1">
    <property type="nucleotide sequence ID" value="NC_018017.1"/>
</dbReference>
<reference evidence="2 3" key="2">
    <citation type="journal article" date="2015" name="J. Bacteriol.">
        <title>Genomic, proteomic, and biochemical analysis of the organohalide respiratory pathway in Desulfitobacterium dehalogenans.</title>
        <authorList>
            <person name="Kruse T."/>
            <person name="van de Pas B.A."/>
            <person name="Atteia A."/>
            <person name="Krab K."/>
            <person name="Hagen W.R."/>
            <person name="Goodwin L."/>
            <person name="Chain P."/>
            <person name="Boeren S."/>
            <person name="Maphosa F."/>
            <person name="Schraa G."/>
            <person name="de Vos W.M."/>
            <person name="van der Oost J."/>
            <person name="Smidt H."/>
            <person name="Stams A.J."/>
        </authorList>
    </citation>
    <scope>NUCLEOTIDE SEQUENCE [LARGE SCALE GENOMIC DNA]</scope>
    <source>
        <strain evidence="3">ATCC 51507 / DSM 9161 / JW/IU-DC1</strain>
    </source>
</reference>
<proteinExistence type="predicted"/>
<dbReference type="STRING" id="756499.Desde_1894"/>
<dbReference type="GO" id="GO:0017168">
    <property type="term" value="F:5-oxoprolinase (ATP-hydrolyzing) activity"/>
    <property type="evidence" value="ECO:0007669"/>
    <property type="project" value="TreeGrafter"/>
</dbReference>
<evidence type="ECO:0000313" key="3">
    <source>
        <dbReference type="Proteomes" id="UP000006053"/>
    </source>
</evidence>
<name>I4A8K1_DESDJ</name>
<dbReference type="Proteomes" id="UP000006053">
    <property type="component" value="Chromosome"/>
</dbReference>
<dbReference type="HOGENOM" id="CLU_020413_1_0_9"/>
<dbReference type="PANTHER" id="PTHR11365">
    <property type="entry name" value="5-OXOPROLINASE RELATED"/>
    <property type="match status" value="1"/>
</dbReference>
<dbReference type="eggNOG" id="COG0146">
    <property type="taxonomic scope" value="Bacteria"/>
</dbReference>
<organism evidence="2 3">
    <name type="scientific">Desulfitobacterium dehalogenans (strain ATCC 51507 / DSM 9161 / JW/IU-DC1)</name>
    <dbReference type="NCBI Taxonomy" id="756499"/>
    <lineage>
        <taxon>Bacteria</taxon>
        <taxon>Bacillati</taxon>
        <taxon>Bacillota</taxon>
        <taxon>Clostridia</taxon>
        <taxon>Eubacteriales</taxon>
        <taxon>Desulfitobacteriaceae</taxon>
        <taxon>Desulfitobacterium</taxon>
    </lineage>
</organism>
<dbReference type="AlphaFoldDB" id="I4A8K1"/>